<dbReference type="STRING" id="585529.HMPREF0291_10517"/>
<accession>D7WBM8</accession>
<evidence type="ECO:0000313" key="1">
    <source>
        <dbReference type="EMBL" id="EFK55259.1"/>
    </source>
</evidence>
<sequence length="229" mass="24330">MAEAVAAIEEDTGTQAGISLFDGTTDASAGSVGMLPAWSTIKIPIAVVAQDHCSYDEETLAELTSASIEYSDNDAASSLWSCLGSDDEASQIVGEEIAKGGMSVQVGPYFGTTVWPVPAQARYARHLASLPEDHPVIDEMHKINPEHSYGLGRIADMPFKGGWSDADDGSWHSRQMGFTTIGDTTYGIAIAARSLDGSEEDCQNALDKLAQYILESSPTGTLTQSPKEH</sequence>
<evidence type="ECO:0008006" key="3">
    <source>
        <dbReference type="Google" id="ProtNLM"/>
    </source>
</evidence>
<name>D7WBM8_9CORY</name>
<dbReference type="EMBL" id="ACLJ02000001">
    <property type="protein sequence ID" value="EFK55259.1"/>
    <property type="molecule type" value="Genomic_DNA"/>
</dbReference>
<keyword evidence="2" id="KW-1185">Reference proteome</keyword>
<dbReference type="Proteomes" id="UP000004208">
    <property type="component" value="Unassembled WGS sequence"/>
</dbReference>
<reference evidence="1" key="1">
    <citation type="submission" date="2010-06" db="EMBL/GenBank/DDBJ databases">
        <authorList>
            <person name="Muzny D."/>
            <person name="Qin X."/>
            <person name="Buhay C."/>
            <person name="Dugan-Rocha S."/>
            <person name="Ding Y."/>
            <person name="Chen G."/>
            <person name="Hawes A."/>
            <person name="Holder M."/>
            <person name="Jhangiani S."/>
            <person name="Johnson A."/>
            <person name="Khan Z."/>
            <person name="Li Z."/>
            <person name="Liu W."/>
            <person name="Liu X."/>
            <person name="Perez L."/>
            <person name="Shen H."/>
            <person name="Wang Q."/>
            <person name="Watt J."/>
            <person name="Xi L."/>
            <person name="Xin Y."/>
            <person name="Zhou J."/>
            <person name="Deng J."/>
            <person name="Jiang H."/>
            <person name="Liu Y."/>
            <person name="Qu J."/>
            <person name="Song X.-Z."/>
            <person name="Zhang L."/>
            <person name="Villasana D."/>
            <person name="Johnson A."/>
            <person name="Liu J."/>
            <person name="Liyanage D."/>
            <person name="Lorensuhewa L."/>
            <person name="Robinson T."/>
            <person name="Song A."/>
            <person name="Song B.-B."/>
            <person name="Dinh H."/>
            <person name="Thornton R."/>
            <person name="Coyle M."/>
            <person name="Francisco L."/>
            <person name="Jackson L."/>
            <person name="Javaid M."/>
            <person name="Korchina V."/>
            <person name="Kovar C."/>
            <person name="Mata R."/>
            <person name="Mathew T."/>
            <person name="Ngo R."/>
            <person name="Nguyen L."/>
            <person name="Nguyen N."/>
            <person name="Okwuonu G."/>
            <person name="Ongeri F."/>
            <person name="Pham C."/>
            <person name="Simmons D."/>
            <person name="Wilczek-Boney K."/>
            <person name="Hale W."/>
            <person name="Jakkamsetti A."/>
            <person name="Pham P."/>
            <person name="Ruth R."/>
            <person name="San Lucas F."/>
            <person name="Warren J."/>
            <person name="Zhang J."/>
            <person name="Zhao Z."/>
            <person name="Zhou C."/>
            <person name="Zhu D."/>
            <person name="Lee S."/>
            <person name="Bess C."/>
            <person name="Blankenburg K."/>
            <person name="Forbes L."/>
            <person name="Fu Q."/>
            <person name="Gubbala S."/>
            <person name="Hirani K."/>
            <person name="Jayaseelan J.C."/>
            <person name="Lara F."/>
            <person name="Munidasa M."/>
            <person name="Palculict T."/>
            <person name="Patil S."/>
            <person name="Pu L.-L."/>
            <person name="Saada N."/>
            <person name="Tang L."/>
            <person name="Weissenberger G."/>
            <person name="Zhu Y."/>
            <person name="Hemphill L."/>
            <person name="Shang Y."/>
            <person name="Youmans B."/>
            <person name="Ayvaz T."/>
            <person name="Ross M."/>
            <person name="Santibanez J."/>
            <person name="Aqrawi P."/>
            <person name="Gross S."/>
            <person name="Joshi V."/>
            <person name="Fowler G."/>
            <person name="Nazareth L."/>
            <person name="Reid J."/>
            <person name="Worley K."/>
            <person name="Petrosino J."/>
            <person name="Highlander S."/>
            <person name="Gibbs R."/>
        </authorList>
    </citation>
    <scope>NUCLEOTIDE SEQUENCE [LARGE SCALE GENOMIC DNA]</scope>
    <source>
        <strain evidence="1">ATCC 33030</strain>
    </source>
</reference>
<dbReference type="InterPro" id="IPR012338">
    <property type="entry name" value="Beta-lactam/transpept-like"/>
</dbReference>
<evidence type="ECO:0000313" key="2">
    <source>
        <dbReference type="Proteomes" id="UP000004208"/>
    </source>
</evidence>
<gene>
    <name evidence="1" type="ORF">HMPREF0291_10517</name>
</gene>
<organism evidence="1 2">
    <name type="scientific">Corynebacterium genitalium ATCC 33030</name>
    <dbReference type="NCBI Taxonomy" id="585529"/>
    <lineage>
        <taxon>Bacteria</taxon>
        <taxon>Bacillati</taxon>
        <taxon>Actinomycetota</taxon>
        <taxon>Actinomycetes</taxon>
        <taxon>Mycobacteriales</taxon>
        <taxon>Corynebacteriaceae</taxon>
        <taxon>Corynebacterium</taxon>
    </lineage>
</organism>
<dbReference type="eggNOG" id="COG2367">
    <property type="taxonomic scope" value="Bacteria"/>
</dbReference>
<dbReference type="HOGENOM" id="CLU_055774_1_0_11"/>
<dbReference type="AlphaFoldDB" id="D7WBM8"/>
<comment type="caution">
    <text evidence="1">The sequence shown here is derived from an EMBL/GenBank/DDBJ whole genome shotgun (WGS) entry which is preliminary data.</text>
</comment>
<dbReference type="Gene3D" id="3.40.710.10">
    <property type="entry name" value="DD-peptidase/beta-lactamase superfamily"/>
    <property type="match status" value="1"/>
</dbReference>
<proteinExistence type="predicted"/>
<protein>
    <recommendedName>
        <fullName evidence="3">Serine hydrolase</fullName>
    </recommendedName>
</protein>
<dbReference type="SUPFAM" id="SSF56601">
    <property type="entry name" value="beta-lactamase/transpeptidase-like"/>
    <property type="match status" value="1"/>
</dbReference>